<proteinExistence type="predicted"/>
<evidence type="ECO:0000313" key="4">
    <source>
        <dbReference type="Proteomes" id="UP001146120"/>
    </source>
</evidence>
<dbReference type="PANTHER" id="PTHR46137">
    <property type="entry name" value="OS05G0310600 PROTEIN"/>
    <property type="match status" value="1"/>
</dbReference>
<reference evidence="3" key="1">
    <citation type="submission" date="2022-11" db="EMBL/GenBank/DDBJ databases">
        <authorList>
            <person name="Morgan W.R."/>
            <person name="Tartar A."/>
        </authorList>
    </citation>
    <scope>NUCLEOTIDE SEQUENCE</scope>
    <source>
        <strain evidence="3">ARSEF 373</strain>
    </source>
</reference>
<dbReference type="Proteomes" id="UP001146120">
    <property type="component" value="Unassembled WGS sequence"/>
</dbReference>
<feature type="compositionally biased region" description="Basic and acidic residues" evidence="1">
    <location>
        <begin position="357"/>
        <end position="369"/>
    </location>
</feature>
<evidence type="ECO:0000313" key="3">
    <source>
        <dbReference type="EMBL" id="DAZ96041.1"/>
    </source>
</evidence>
<dbReference type="AlphaFoldDB" id="A0AAV2YQL0"/>
<dbReference type="PANTHER" id="PTHR46137:SF3">
    <property type="entry name" value="OS05G0310600 PROTEIN"/>
    <property type="match status" value="1"/>
</dbReference>
<dbReference type="EMBL" id="DAKRPA010000180">
    <property type="protein sequence ID" value="DAZ96041.1"/>
    <property type="molecule type" value="Genomic_DNA"/>
</dbReference>
<accession>A0AAV2YQL0</accession>
<dbReference type="Gene3D" id="3.90.1720.10">
    <property type="entry name" value="endopeptidase domain like (from Nostoc punctiforme)"/>
    <property type="match status" value="1"/>
</dbReference>
<feature type="region of interest" description="Disordered" evidence="1">
    <location>
        <begin position="356"/>
        <end position="377"/>
    </location>
</feature>
<dbReference type="Pfam" id="PF04970">
    <property type="entry name" value="LRAT"/>
    <property type="match status" value="1"/>
</dbReference>
<dbReference type="InterPro" id="IPR007053">
    <property type="entry name" value="LRAT_dom"/>
</dbReference>
<keyword evidence="4" id="KW-1185">Reference proteome</keyword>
<protein>
    <recommendedName>
        <fullName evidence="2">LRAT domain-containing protein</fullName>
    </recommendedName>
</protein>
<evidence type="ECO:0000259" key="2">
    <source>
        <dbReference type="Pfam" id="PF04970"/>
    </source>
</evidence>
<organism evidence="3 4">
    <name type="scientific">Lagenidium giganteum</name>
    <dbReference type="NCBI Taxonomy" id="4803"/>
    <lineage>
        <taxon>Eukaryota</taxon>
        <taxon>Sar</taxon>
        <taxon>Stramenopiles</taxon>
        <taxon>Oomycota</taxon>
        <taxon>Peronosporomycetes</taxon>
        <taxon>Pythiales</taxon>
        <taxon>Pythiaceae</taxon>
    </lineage>
</organism>
<name>A0AAV2YQL0_9STRA</name>
<sequence length="398" mass="45230">MNTCVVRDVSTLQLADHICIWDKTRWPFRYTHHGIVYSMGKTADDVVIAHVWSRIDGFRESQADSSFRLTSLTEFLNNRPLADMRRVQYNSSLLGDAFSQLGEVHRSKCDIPPVVLARCAFLLGKGKGHFSILSLNCEHVALWCKSGVVWCKQLFYKVQAKAPFASAKPSSLQCLAKLETTLAQLRQECLVKNQALAALDGKPVYLQLGEAKFVKRLGDALYAVHNDPKESDLAFRHAPTPFVVRVDLVAYNCVKVMLQDAHTGEYVCSKAKCVKMLRRRPYHRENLFKFEYAWNGELQSRRHRRWYLGAQTRDGLLRTFNTRDRASTFTIVDAALIDSESVAIDFKALEINDTTSEEEKAQRLDSERDVDTEDEHDELLEAELEASTSYHAPHTIAA</sequence>
<feature type="domain" description="LRAT" evidence="2">
    <location>
        <begin position="14"/>
        <end position="148"/>
    </location>
</feature>
<evidence type="ECO:0000256" key="1">
    <source>
        <dbReference type="SAM" id="MobiDB-lite"/>
    </source>
</evidence>
<gene>
    <name evidence="3" type="ORF">N0F65_000036</name>
</gene>
<comment type="caution">
    <text evidence="3">The sequence shown here is derived from an EMBL/GenBank/DDBJ whole genome shotgun (WGS) entry which is preliminary data.</text>
</comment>
<reference evidence="3" key="2">
    <citation type="journal article" date="2023" name="Microbiol Resour">
        <title>Decontamination and Annotation of the Draft Genome Sequence of the Oomycete Lagenidium giganteum ARSEF 373.</title>
        <authorList>
            <person name="Morgan W.R."/>
            <person name="Tartar A."/>
        </authorList>
    </citation>
    <scope>NUCLEOTIDE SEQUENCE</scope>
    <source>
        <strain evidence="3">ARSEF 373</strain>
    </source>
</reference>